<feature type="region of interest" description="Disordered" evidence="1">
    <location>
        <begin position="1"/>
        <end position="37"/>
    </location>
</feature>
<accession>A0A915NNW3</accession>
<evidence type="ECO:0000313" key="2">
    <source>
        <dbReference type="Proteomes" id="UP000887560"/>
    </source>
</evidence>
<dbReference type="InterPro" id="IPR013083">
    <property type="entry name" value="Znf_RING/FYVE/PHD"/>
</dbReference>
<dbReference type="Gene3D" id="3.30.40.10">
    <property type="entry name" value="Zinc/RING finger domain, C3HC4 (zinc finger)"/>
    <property type="match status" value="1"/>
</dbReference>
<keyword evidence="2" id="KW-1185">Reference proteome</keyword>
<feature type="compositionally biased region" description="Basic and acidic residues" evidence="1">
    <location>
        <begin position="21"/>
        <end position="34"/>
    </location>
</feature>
<dbReference type="Pfam" id="PF13920">
    <property type="entry name" value="zf-C3HC4_3"/>
    <property type="match status" value="1"/>
</dbReference>
<evidence type="ECO:0000256" key="1">
    <source>
        <dbReference type="SAM" id="MobiDB-lite"/>
    </source>
</evidence>
<evidence type="ECO:0000313" key="3">
    <source>
        <dbReference type="WBParaSite" id="scf7180000420523.g5418"/>
    </source>
</evidence>
<proteinExistence type="predicted"/>
<protein>
    <submittedName>
        <fullName evidence="3">RING-type domain-containing protein</fullName>
    </submittedName>
</protein>
<organism evidence="2 3">
    <name type="scientific">Meloidogyne floridensis</name>
    <dbReference type="NCBI Taxonomy" id="298350"/>
    <lineage>
        <taxon>Eukaryota</taxon>
        <taxon>Metazoa</taxon>
        <taxon>Ecdysozoa</taxon>
        <taxon>Nematoda</taxon>
        <taxon>Chromadorea</taxon>
        <taxon>Rhabditida</taxon>
        <taxon>Tylenchina</taxon>
        <taxon>Tylenchomorpha</taxon>
        <taxon>Tylenchoidea</taxon>
        <taxon>Meloidogynidae</taxon>
        <taxon>Meloidogyninae</taxon>
        <taxon>Meloidogyne</taxon>
    </lineage>
</organism>
<feature type="region of interest" description="Disordered" evidence="1">
    <location>
        <begin position="101"/>
        <end position="126"/>
    </location>
</feature>
<dbReference type="WBParaSite" id="scf7180000420523.g5418">
    <property type="protein sequence ID" value="scf7180000420523.g5418"/>
    <property type="gene ID" value="scf7180000420523.g5418"/>
</dbReference>
<feature type="compositionally biased region" description="Acidic residues" evidence="1">
    <location>
        <begin position="101"/>
        <end position="120"/>
    </location>
</feature>
<sequence>MNAEEEIRKSRQQNSIRGVKRQRDNSSESRERRERKIRKKWQQRIRIFHETVKQKKAYNTKLKKDTLIKCTENKCRHPHHKCGLSVQEYSRIVAYVIEDEDDKEDVTDSETEADQGEEEEQQPHELPNLNHFEERHRHIFPQNFRLREERICVACFRKKPTIFMHCGHVALCFSCGKKISKIHREKIENARPNDNIPPLSCVICRHIGTHCRIDLLE</sequence>
<dbReference type="Proteomes" id="UP000887560">
    <property type="component" value="Unplaced"/>
</dbReference>
<name>A0A915NNW3_9BILA</name>
<reference evidence="3" key="1">
    <citation type="submission" date="2022-11" db="UniProtKB">
        <authorList>
            <consortium name="WormBaseParasite"/>
        </authorList>
    </citation>
    <scope>IDENTIFICATION</scope>
</reference>
<dbReference type="AlphaFoldDB" id="A0A915NNW3"/>